<feature type="region of interest" description="Disordered" evidence="2">
    <location>
        <begin position="32"/>
        <end position="58"/>
    </location>
</feature>
<dbReference type="Pfam" id="PF02945">
    <property type="entry name" value="Endonuclease_7"/>
    <property type="match status" value="1"/>
</dbReference>
<dbReference type="PROSITE" id="PS50157">
    <property type="entry name" value="ZINC_FINGER_C2H2_2"/>
    <property type="match status" value="2"/>
</dbReference>
<protein>
    <recommendedName>
        <fullName evidence="3">C2H2-type domain-containing protein</fullName>
    </recommendedName>
</protein>
<dbReference type="InterPro" id="IPR013087">
    <property type="entry name" value="Znf_C2H2_type"/>
</dbReference>
<dbReference type="InterPro" id="IPR004211">
    <property type="entry name" value="Endonuclease_7"/>
</dbReference>
<dbReference type="SUPFAM" id="SSF54060">
    <property type="entry name" value="His-Me finger endonucleases"/>
    <property type="match status" value="1"/>
</dbReference>
<feature type="domain" description="C2H2-type" evidence="3">
    <location>
        <begin position="62"/>
        <end position="89"/>
    </location>
</feature>
<dbReference type="Gene3D" id="3.30.160.60">
    <property type="entry name" value="Classic Zinc Finger"/>
    <property type="match status" value="2"/>
</dbReference>
<reference evidence="4" key="1">
    <citation type="submission" date="2021-03" db="EMBL/GenBank/DDBJ databases">
        <authorList>
            <person name="Bekaert M."/>
        </authorList>
    </citation>
    <scope>NUCLEOTIDE SEQUENCE</scope>
</reference>
<feature type="compositionally biased region" description="Basic and acidic residues" evidence="2">
    <location>
        <begin position="115"/>
        <end position="145"/>
    </location>
</feature>
<dbReference type="SUPFAM" id="SSF53098">
    <property type="entry name" value="Ribonuclease H-like"/>
    <property type="match status" value="1"/>
</dbReference>
<dbReference type="InterPro" id="IPR036236">
    <property type="entry name" value="Znf_C2H2_sf"/>
</dbReference>
<feature type="compositionally biased region" description="Polar residues" evidence="2">
    <location>
        <begin position="32"/>
        <end position="47"/>
    </location>
</feature>
<gene>
    <name evidence="4" type="ORF">MEDL_36734</name>
</gene>
<dbReference type="PANTHER" id="PTHR31511">
    <property type="entry name" value="PROTEIN CBG23764"/>
    <property type="match status" value="1"/>
</dbReference>
<dbReference type="OrthoDB" id="6109407at2759"/>
<evidence type="ECO:0000259" key="3">
    <source>
        <dbReference type="PROSITE" id="PS50157"/>
    </source>
</evidence>
<keyword evidence="1" id="KW-0863">Zinc-finger</keyword>
<dbReference type="InterPro" id="IPR043502">
    <property type="entry name" value="DNA/RNA_pol_sf"/>
</dbReference>
<dbReference type="GO" id="GO:0008270">
    <property type="term" value="F:zinc ion binding"/>
    <property type="evidence" value="ECO:0007669"/>
    <property type="project" value="UniProtKB-KW"/>
</dbReference>
<dbReference type="InterPro" id="IPR012337">
    <property type="entry name" value="RNaseH-like_sf"/>
</dbReference>
<dbReference type="EMBL" id="CAJPWZ010001788">
    <property type="protein sequence ID" value="CAG2223459.1"/>
    <property type="molecule type" value="Genomic_DNA"/>
</dbReference>
<evidence type="ECO:0000256" key="2">
    <source>
        <dbReference type="SAM" id="MobiDB-lite"/>
    </source>
</evidence>
<feature type="region of interest" description="Disordered" evidence="2">
    <location>
        <begin position="105"/>
        <end position="145"/>
    </location>
</feature>
<feature type="domain" description="C2H2-type" evidence="3">
    <location>
        <begin position="89"/>
        <end position="117"/>
    </location>
</feature>
<evidence type="ECO:0000256" key="1">
    <source>
        <dbReference type="PROSITE-ProRule" id="PRU00042"/>
    </source>
</evidence>
<keyword evidence="1" id="KW-0479">Metal-binding</keyword>
<dbReference type="SMART" id="SM00355">
    <property type="entry name" value="ZnF_C2H2"/>
    <property type="match status" value="3"/>
</dbReference>
<sequence>MIDQLVKVIPHDVLQKLQQLSAQDFNAVLQSVKQQNPTEKQLDQTPTGKDDNVTDEDNVSNFQCRTCGMKYARKDNLIRHQQNHSNINYECEHCGFTTKRKDVLTKHMKRKHDVKKNVQKEDDVQPPRKRQRTEDVDQLPEERVRNAREKRSLTATALNDGVENIQLQPSNNEERYDLMLFFKEKQVDIVQILEDRLLRNNIKFYMSVHVRMIKYSPDGKYDEAEPHFNSKVSTILQSGVSEIPHELNKGFQKVFISFEEFIKNGSGWQLEEVLQLDLCVTKYKPLKGGSYLELPTSLKRSNCILNIQNLDNKCFLWTVLSSMHNFQQNPENVENYVPFVNSVNMTGIEYPTPLSQISQFEKQNTTISVNIFGYEEGEIYPLYITKKTFCHHVNILYLKENNKSHYVLINNFNRFLSRTKKHREEHFFCYLCLQGFTDKCKLERHKADCGKFDFQKITLPKEGEVLEFKEYAKTARIPFVIYADFECLTRKVDTCHPNPNMSSTTTYQQMEPYSFGYQRVSIDKRYDKPPVIYRGPDVVENFIRHLLEEEKEIRDILSRIEPMIITEYDKLDYKYAKKCYVCKKAFSSKNYKVKEHDHVTGSIRGISCNNCNLQIKIPKFIPVVIHNLKGFDANLIMSKIGKFKEQDITVIPHNKEKYMSFSIGNLRFIDSLQFLNSSLATLTKNLADEGQKHFNYLSKTFPDPDVFSLLLRKGVFPYDYVDTEQKLEKPCLPSKEDFFNKLGDTHISDEDYQFAQTVWDKLKVKTLGEYSDVYLKMDVALLADVFEKFRDISLHDYDLDPCHYFTTPGFSWSAMLKKTGIVLDLITDIDMMLFVEKGIRGGVSSIFHRYAKANNPYLFDTYEPTEPTSYLSYLDANNLYGWSMSQCLPYGHFNWLTEEEKIKLDITKLKADGSDGYIFEVDLEYPSSLHSSHSDFPLAPERKHIQVEHLSPYSKELLQNLTGKQCLTKIEKLVPNLYDKEKYIVHYRNLQLYVELGLKIKKIHRVLKFKQCPWLKKYIDFNTEKRKNAKNEFEKCLYKLMNNSIFGRTLLNTRKHKDVKLCHTEEKLNKETAKPSYASCKIFNENLVAVEKKRVNVLMKQPIYVGFCILDLSKFLMYDFHYNHMKSLYGDKIRVCFSDTDSFLYHVETEDVYEDMHQYQDMYDTSDYPPEHFLHDIENKKVIGKFKDETSGTPISEFVGLRSKMYSFSFEGGEKHTAKGVTKTASRKLKHEMYKNCLFDKTVTRSEMNIIRSESHVLYSKTINKKSLVPFDDKRWILNDGVTTRAFGHKDNI</sequence>
<dbReference type="Gene3D" id="3.40.1800.10">
    <property type="entry name" value="His-Me finger endonucleases"/>
    <property type="match status" value="1"/>
</dbReference>
<evidence type="ECO:0000313" key="4">
    <source>
        <dbReference type="EMBL" id="CAG2223459.1"/>
    </source>
</evidence>
<dbReference type="InterPro" id="IPR044925">
    <property type="entry name" value="His-Me_finger_sf"/>
</dbReference>
<keyword evidence="5" id="KW-1185">Reference proteome</keyword>
<dbReference type="PANTHER" id="PTHR31511:SF12">
    <property type="entry name" value="RHO TERMINATION FACTOR N-TERMINAL DOMAIN-CONTAINING PROTEIN"/>
    <property type="match status" value="1"/>
</dbReference>
<organism evidence="4 5">
    <name type="scientific">Mytilus edulis</name>
    <name type="common">Blue mussel</name>
    <dbReference type="NCBI Taxonomy" id="6550"/>
    <lineage>
        <taxon>Eukaryota</taxon>
        <taxon>Metazoa</taxon>
        <taxon>Spiralia</taxon>
        <taxon>Lophotrochozoa</taxon>
        <taxon>Mollusca</taxon>
        <taxon>Bivalvia</taxon>
        <taxon>Autobranchia</taxon>
        <taxon>Pteriomorphia</taxon>
        <taxon>Mytilida</taxon>
        <taxon>Mytiloidea</taxon>
        <taxon>Mytilidae</taxon>
        <taxon>Mytilinae</taxon>
        <taxon>Mytilus</taxon>
    </lineage>
</organism>
<dbReference type="SUPFAM" id="SSF56672">
    <property type="entry name" value="DNA/RNA polymerases"/>
    <property type="match status" value="1"/>
</dbReference>
<accession>A0A8S3SSR0</accession>
<dbReference type="Pfam" id="PF00096">
    <property type="entry name" value="zf-C2H2"/>
    <property type="match status" value="2"/>
</dbReference>
<keyword evidence="1" id="KW-0862">Zinc</keyword>
<name>A0A8S3SSR0_MYTED</name>
<dbReference type="InterPro" id="IPR038563">
    <property type="entry name" value="Endonuclease_7_sf"/>
</dbReference>
<dbReference type="SUPFAM" id="SSF57667">
    <property type="entry name" value="beta-beta-alpha zinc fingers"/>
    <property type="match status" value="1"/>
</dbReference>
<proteinExistence type="predicted"/>
<comment type="caution">
    <text evidence="4">The sequence shown here is derived from an EMBL/GenBank/DDBJ whole genome shotgun (WGS) entry which is preliminary data.</text>
</comment>
<dbReference type="Proteomes" id="UP000683360">
    <property type="component" value="Unassembled WGS sequence"/>
</dbReference>
<evidence type="ECO:0000313" key="5">
    <source>
        <dbReference type="Proteomes" id="UP000683360"/>
    </source>
</evidence>
<dbReference type="PROSITE" id="PS00028">
    <property type="entry name" value="ZINC_FINGER_C2H2_1"/>
    <property type="match status" value="1"/>
</dbReference>